<feature type="non-terminal residue" evidence="9">
    <location>
        <position position="1"/>
    </location>
</feature>
<evidence type="ECO:0000256" key="4">
    <source>
        <dbReference type="ARBA" id="ARBA00022692"/>
    </source>
</evidence>
<feature type="transmembrane region" description="Helical" evidence="7">
    <location>
        <begin position="12"/>
        <end position="38"/>
    </location>
</feature>
<keyword evidence="6 7" id="KW-0472">Membrane</keyword>
<dbReference type="InterPro" id="IPR035906">
    <property type="entry name" value="MetI-like_sf"/>
</dbReference>
<keyword evidence="3" id="KW-1003">Cell membrane</keyword>
<reference evidence="9 10" key="1">
    <citation type="submission" date="2019-03" db="EMBL/GenBank/DDBJ databases">
        <title>Metabolic potential of uncultured bacteria and archaea associated with petroleum seepage in deep-sea sediments.</title>
        <authorList>
            <person name="Dong X."/>
            <person name="Hubert C."/>
        </authorList>
    </citation>
    <scope>NUCLEOTIDE SEQUENCE [LARGE SCALE GENOMIC DNA]</scope>
    <source>
        <strain evidence="9">E44_bin92</strain>
    </source>
</reference>
<evidence type="ECO:0000313" key="10">
    <source>
        <dbReference type="Proteomes" id="UP000320781"/>
    </source>
</evidence>
<feature type="transmembrane region" description="Helical" evidence="7">
    <location>
        <begin position="58"/>
        <end position="78"/>
    </location>
</feature>
<feature type="transmembrane region" description="Helical" evidence="7">
    <location>
        <begin position="165"/>
        <end position="191"/>
    </location>
</feature>
<protein>
    <submittedName>
        <fullName evidence="9">ABC transporter permease</fullName>
    </submittedName>
</protein>
<name>A0A523QJK2_UNCAE</name>
<dbReference type="EMBL" id="SOKU01000162">
    <property type="protein sequence ID" value="TES85854.1"/>
    <property type="molecule type" value="Genomic_DNA"/>
</dbReference>
<keyword evidence="5 7" id="KW-1133">Transmembrane helix</keyword>
<keyword evidence="4 7" id="KW-0812">Transmembrane</keyword>
<accession>A0A523QJK2</accession>
<evidence type="ECO:0000256" key="5">
    <source>
        <dbReference type="ARBA" id="ARBA00022989"/>
    </source>
</evidence>
<dbReference type="SUPFAM" id="SSF161098">
    <property type="entry name" value="MetI-like"/>
    <property type="match status" value="1"/>
</dbReference>
<gene>
    <name evidence="9" type="ORF">E3J95_03470</name>
</gene>
<dbReference type="Pfam" id="PF00528">
    <property type="entry name" value="BPD_transp_1"/>
    <property type="match status" value="1"/>
</dbReference>
<evidence type="ECO:0000256" key="7">
    <source>
        <dbReference type="RuleBase" id="RU363032"/>
    </source>
</evidence>
<proteinExistence type="inferred from homology"/>
<dbReference type="InterPro" id="IPR000515">
    <property type="entry name" value="MetI-like"/>
</dbReference>
<comment type="subcellular location">
    <subcellularLocation>
        <location evidence="1 7">Cell membrane</location>
        <topology evidence="1 7">Multi-pass membrane protein</topology>
    </subcellularLocation>
</comment>
<feature type="transmembrane region" description="Helical" evidence="7">
    <location>
        <begin position="123"/>
        <end position="145"/>
    </location>
</feature>
<comment type="similarity">
    <text evidence="7">Belongs to the binding-protein-dependent transport system permease family.</text>
</comment>
<evidence type="ECO:0000313" key="9">
    <source>
        <dbReference type="EMBL" id="TES85854.1"/>
    </source>
</evidence>
<dbReference type="PROSITE" id="PS50928">
    <property type="entry name" value="ABC_TM1"/>
    <property type="match status" value="1"/>
</dbReference>
<dbReference type="PANTHER" id="PTHR30465:SF43">
    <property type="entry name" value="OLIGOPEPTIDE ABC TRANSPORTER, PERMEASE PROTEIN"/>
    <property type="match status" value="1"/>
</dbReference>
<dbReference type="Gene3D" id="1.10.3720.10">
    <property type="entry name" value="MetI-like"/>
    <property type="match status" value="1"/>
</dbReference>
<feature type="domain" description="ABC transmembrane type-1" evidence="8">
    <location>
        <begin position="1"/>
        <end position="188"/>
    </location>
</feature>
<dbReference type="GO" id="GO:0005886">
    <property type="term" value="C:plasma membrane"/>
    <property type="evidence" value="ECO:0007669"/>
    <property type="project" value="UniProtKB-SubCell"/>
</dbReference>
<dbReference type="CDD" id="cd06261">
    <property type="entry name" value="TM_PBP2"/>
    <property type="match status" value="1"/>
</dbReference>
<evidence type="ECO:0000256" key="3">
    <source>
        <dbReference type="ARBA" id="ARBA00022475"/>
    </source>
</evidence>
<evidence type="ECO:0000256" key="1">
    <source>
        <dbReference type="ARBA" id="ARBA00004651"/>
    </source>
</evidence>
<keyword evidence="2 7" id="KW-0813">Transport</keyword>
<evidence type="ECO:0000259" key="8">
    <source>
        <dbReference type="PROSITE" id="PS50928"/>
    </source>
</evidence>
<dbReference type="GO" id="GO:0055085">
    <property type="term" value="P:transmembrane transport"/>
    <property type="evidence" value="ECO:0007669"/>
    <property type="project" value="InterPro"/>
</dbReference>
<dbReference type="PANTHER" id="PTHR30465">
    <property type="entry name" value="INNER MEMBRANE ABC TRANSPORTER"/>
    <property type="match status" value="1"/>
</dbReference>
<evidence type="ECO:0000256" key="2">
    <source>
        <dbReference type="ARBA" id="ARBA00022448"/>
    </source>
</evidence>
<dbReference type="AlphaFoldDB" id="A0A523QJK2"/>
<sequence>QYSLGDNFATFLAFVGLSIPSFFFALVIMYIMTVGFGAEAGGLFSQYYVLAPWSWAKFVDFLKHFWVPVLIVGFAGTARNMRVMRGNLLDVLNSQYVLTARSKGLKERVVIYKHAVVNALHPIIMYQGMVLPFIIQGEIAASIVLNLPTAGPMFYDALVAQDMYLAGSFLMLLSVVLIIGNLLADILLAWVDPRIRYK</sequence>
<evidence type="ECO:0000256" key="6">
    <source>
        <dbReference type="ARBA" id="ARBA00023136"/>
    </source>
</evidence>
<comment type="caution">
    <text evidence="9">The sequence shown here is derived from an EMBL/GenBank/DDBJ whole genome shotgun (WGS) entry which is preliminary data.</text>
</comment>
<dbReference type="Proteomes" id="UP000320781">
    <property type="component" value="Unassembled WGS sequence"/>
</dbReference>
<organism evidence="9 10">
    <name type="scientific">Aerophobetes bacterium</name>
    <dbReference type="NCBI Taxonomy" id="2030807"/>
    <lineage>
        <taxon>Bacteria</taxon>
        <taxon>Candidatus Aerophobota</taxon>
    </lineage>
</organism>